<dbReference type="GO" id="GO:0000139">
    <property type="term" value="C:Golgi membrane"/>
    <property type="evidence" value="ECO:0007669"/>
    <property type="project" value="UniProtKB-SubCell"/>
</dbReference>
<dbReference type="GO" id="GO:0006491">
    <property type="term" value="P:N-glycan processing"/>
    <property type="evidence" value="ECO:0007669"/>
    <property type="project" value="TreeGrafter"/>
</dbReference>
<evidence type="ECO:0000313" key="14">
    <source>
        <dbReference type="Proteomes" id="UP000264820"/>
    </source>
</evidence>
<keyword evidence="3" id="KW-0328">Glycosyltransferase</keyword>
<feature type="region of interest" description="Disordered" evidence="11">
    <location>
        <begin position="1"/>
        <end position="23"/>
    </location>
</feature>
<organism evidence="13 14">
    <name type="scientific">Hippocampus comes</name>
    <name type="common">Tiger tail seahorse</name>
    <dbReference type="NCBI Taxonomy" id="109280"/>
    <lineage>
        <taxon>Eukaryota</taxon>
        <taxon>Metazoa</taxon>
        <taxon>Chordata</taxon>
        <taxon>Craniata</taxon>
        <taxon>Vertebrata</taxon>
        <taxon>Euteleostomi</taxon>
        <taxon>Actinopterygii</taxon>
        <taxon>Neopterygii</taxon>
        <taxon>Teleostei</taxon>
        <taxon>Neoteleostei</taxon>
        <taxon>Acanthomorphata</taxon>
        <taxon>Syngnathiaria</taxon>
        <taxon>Syngnathiformes</taxon>
        <taxon>Syngnathoidei</taxon>
        <taxon>Syngnathidae</taxon>
        <taxon>Hippocampus</taxon>
    </lineage>
</organism>
<comment type="similarity">
    <text evidence="2">Belongs to the glycosyltransferase 29 family.</text>
</comment>
<dbReference type="GeneID" id="109519294"/>
<keyword evidence="5 12" id="KW-0812">Transmembrane</keyword>
<evidence type="ECO:0000256" key="1">
    <source>
        <dbReference type="ARBA" id="ARBA00004323"/>
    </source>
</evidence>
<evidence type="ECO:0000256" key="2">
    <source>
        <dbReference type="ARBA" id="ARBA00006003"/>
    </source>
</evidence>
<dbReference type="Gene3D" id="3.90.1480.20">
    <property type="entry name" value="Glycosyl transferase family 29"/>
    <property type="match status" value="2"/>
</dbReference>
<evidence type="ECO:0000256" key="3">
    <source>
        <dbReference type="ARBA" id="ARBA00022676"/>
    </source>
</evidence>
<keyword evidence="10" id="KW-0325">Glycoprotein</keyword>
<dbReference type="KEGG" id="hcq:109519294"/>
<keyword evidence="14" id="KW-1185">Reference proteome</keyword>
<evidence type="ECO:0000256" key="4">
    <source>
        <dbReference type="ARBA" id="ARBA00022679"/>
    </source>
</evidence>
<evidence type="ECO:0000256" key="10">
    <source>
        <dbReference type="ARBA" id="ARBA00023180"/>
    </source>
</evidence>
<protein>
    <submittedName>
        <fullName evidence="13">ST8 alpha-N-acetyl-neuraminide alpha-2,8-sialyltransferase 6</fullName>
    </submittedName>
</protein>
<keyword evidence="4" id="KW-0808">Transferase</keyword>
<accession>A0A3Q2Y931</accession>
<dbReference type="InterPro" id="IPR001675">
    <property type="entry name" value="Glyco_trans_29"/>
</dbReference>
<comment type="subcellular location">
    <subcellularLocation>
        <location evidence="1">Golgi apparatus membrane</location>
        <topology evidence="1">Single-pass type II membrane protein</topology>
    </subcellularLocation>
</comment>
<evidence type="ECO:0000256" key="7">
    <source>
        <dbReference type="ARBA" id="ARBA00022989"/>
    </source>
</evidence>
<keyword evidence="8" id="KW-0333">Golgi apparatus</keyword>
<evidence type="ECO:0000313" key="13">
    <source>
        <dbReference type="Ensembl" id="ENSHCOP00000014314.1"/>
    </source>
</evidence>
<dbReference type="GO" id="GO:0003828">
    <property type="term" value="F:alpha-N-acetylneuraminate alpha-2,8-sialyltransferase activity"/>
    <property type="evidence" value="ECO:0007669"/>
    <property type="project" value="TreeGrafter"/>
</dbReference>
<dbReference type="GO" id="GO:0009311">
    <property type="term" value="P:oligosaccharide metabolic process"/>
    <property type="evidence" value="ECO:0007669"/>
    <property type="project" value="TreeGrafter"/>
</dbReference>
<reference evidence="13" key="1">
    <citation type="submission" date="2025-08" db="UniProtKB">
        <authorList>
            <consortium name="Ensembl"/>
        </authorList>
    </citation>
    <scope>IDENTIFICATION</scope>
</reference>
<dbReference type="InterPro" id="IPR050943">
    <property type="entry name" value="Glycosyltr_29_Sialyltrsf"/>
</dbReference>
<evidence type="ECO:0000256" key="8">
    <source>
        <dbReference type="ARBA" id="ARBA00023034"/>
    </source>
</evidence>
<dbReference type="GeneTree" id="ENSGT01030000234535"/>
<dbReference type="InterPro" id="IPR038578">
    <property type="entry name" value="GT29-like_sf"/>
</dbReference>
<evidence type="ECO:0000256" key="6">
    <source>
        <dbReference type="ARBA" id="ARBA00022968"/>
    </source>
</evidence>
<dbReference type="RefSeq" id="XP_019731280.1">
    <property type="nucleotide sequence ID" value="XM_019875721.1"/>
</dbReference>
<reference evidence="13" key="2">
    <citation type="submission" date="2025-09" db="UniProtKB">
        <authorList>
            <consortium name="Ensembl"/>
        </authorList>
    </citation>
    <scope>IDENTIFICATION</scope>
</reference>
<evidence type="ECO:0000256" key="11">
    <source>
        <dbReference type="SAM" id="MobiDB-lite"/>
    </source>
</evidence>
<keyword evidence="6" id="KW-0735">Signal-anchor</keyword>
<proteinExistence type="inferred from homology"/>
<evidence type="ECO:0000256" key="9">
    <source>
        <dbReference type="ARBA" id="ARBA00023136"/>
    </source>
</evidence>
<feature type="transmembrane region" description="Helical" evidence="12">
    <location>
        <begin position="31"/>
        <end position="51"/>
    </location>
</feature>
<dbReference type="STRING" id="109280.ENSHCOP00000014314"/>
<evidence type="ECO:0000256" key="12">
    <source>
        <dbReference type="SAM" id="Phobius"/>
    </source>
</evidence>
<dbReference type="OrthoDB" id="10264956at2759"/>
<dbReference type="AlphaFoldDB" id="A0A3Q2Y931"/>
<evidence type="ECO:0000256" key="5">
    <source>
        <dbReference type="ARBA" id="ARBA00022692"/>
    </source>
</evidence>
<dbReference type="Proteomes" id="UP000264820">
    <property type="component" value="Unplaced"/>
</dbReference>
<keyword evidence="9 12" id="KW-0472">Membrane</keyword>
<sequence>MDVGPEVLRSAMRSPAETGGRPQASMASGMSFMIALLCFGSLLSTVTWYMIDDESAVGSYKPPPQKKTPPEPAAFCKGCREVIDNVLKRYSENWKKNVSNHRAFTSNLSSSCRGFERAIITQANTPVGTKIQYDGEKRRILQVTPDMFKTFIKEHPFGNRSFDTCAVVGNGGILMDSGCGKTIDSAQYVIRCNLPPLGDEYSKHVGVRTDLVTSNPSILKEKYNSLIGRRRSFAERLQHYGKALILLPAFSFGFNTPLSMRAAYTMEDFASPTQPVFTNPDYLRNLSRFWNIRGLKSRRLSTGIMMASLALEMCSNVHLYGFWPFSHHPHGLYALTNHYYDDRKVNIRFQIGRRRSFAERLQHYGKALILLPAFSFGFNTPLSMRAAYTMEDFASPTQPVFTNPDYLRNLSRFWNIRGLKSRRLSTGIMMASLALEMCSNVHLYGFWPFSHHPHGLYALTNHYYDDRKVNIRFHTIPVEFDLLLKLHSQGVLRLHLGLPRGLHWRK</sequence>
<name>A0A3Q2Y931_HIPCM</name>
<keyword evidence="7 12" id="KW-1133">Transmembrane helix</keyword>
<dbReference type="PANTHER" id="PTHR11987:SF50">
    <property type="entry name" value="ALPHA-2,8-SIALYLTRANSFERASE 8F"/>
    <property type="match status" value="1"/>
</dbReference>
<dbReference type="PANTHER" id="PTHR11987">
    <property type="entry name" value="ALPHA-2,8-SIALYLTRANSFERASE"/>
    <property type="match status" value="1"/>
</dbReference>
<dbReference type="Ensembl" id="ENSHCOT00000021893.1">
    <property type="protein sequence ID" value="ENSHCOP00000014314.1"/>
    <property type="gene ID" value="ENSHCOG00000017638.1"/>
</dbReference>
<dbReference type="Pfam" id="PF00777">
    <property type="entry name" value="Glyco_transf_29"/>
    <property type="match status" value="2"/>
</dbReference>